<comment type="caution">
    <text evidence="1">The sequence shown here is derived from an EMBL/GenBank/DDBJ whole genome shotgun (WGS) entry which is preliminary data.</text>
</comment>
<dbReference type="Pfam" id="PF00494">
    <property type="entry name" value="SQS_PSY"/>
    <property type="match status" value="1"/>
</dbReference>
<dbReference type="InterPro" id="IPR008949">
    <property type="entry name" value="Isoprenoid_synthase_dom_sf"/>
</dbReference>
<dbReference type="InterPro" id="IPR002060">
    <property type="entry name" value="Squ/phyt_synthse"/>
</dbReference>
<keyword evidence="1" id="KW-0808">Transferase</keyword>
<sequence length="231" mass="24971">MVNAKFATNREGADPEIQLALAYVPASKRSAMAAMWALDAQFAGIVRSTTEPLIGEMRLTWWHDAVTALGTGGAPDEPLLQRLSAVLGGTSADFEALAGMADGWSAVLEPLPLDDLTLRHFAAGRGGALFRQLGVLLDDRPFEALTTAGEGWALVDFAFRCSNRETAERAVAMAWSELESSLAHRWPKPLRPLGMLAALALRDARGGLDTPRRQGAPARLLRMMRHNLTGR</sequence>
<dbReference type="GO" id="GO:0016740">
    <property type="term" value="F:transferase activity"/>
    <property type="evidence" value="ECO:0007669"/>
    <property type="project" value="UniProtKB-KW"/>
</dbReference>
<dbReference type="SUPFAM" id="SSF48576">
    <property type="entry name" value="Terpenoid synthases"/>
    <property type="match status" value="1"/>
</dbReference>
<evidence type="ECO:0000313" key="2">
    <source>
        <dbReference type="Proteomes" id="UP000549617"/>
    </source>
</evidence>
<dbReference type="Gene3D" id="1.10.600.10">
    <property type="entry name" value="Farnesyl Diphosphate Synthase"/>
    <property type="match status" value="1"/>
</dbReference>
<accession>A0A7W9AKD4</accession>
<reference evidence="1 2" key="1">
    <citation type="submission" date="2020-08" db="EMBL/GenBank/DDBJ databases">
        <title>Genomic Encyclopedia of Type Strains, Phase IV (KMG-IV): sequencing the most valuable type-strain genomes for metagenomic binning, comparative biology and taxonomic classification.</title>
        <authorList>
            <person name="Goeker M."/>
        </authorList>
    </citation>
    <scope>NUCLEOTIDE SEQUENCE [LARGE SCALE GENOMIC DNA]</scope>
    <source>
        <strain evidence="1 2">DSM 25079</strain>
    </source>
</reference>
<gene>
    <name evidence="1" type="ORF">FHS49_003293</name>
</gene>
<dbReference type="Proteomes" id="UP000549617">
    <property type="component" value="Unassembled WGS sequence"/>
</dbReference>
<name>A0A7W9AKD4_9SPHN</name>
<organism evidence="1 2">
    <name type="scientific">Sphingobium boeckii</name>
    <dbReference type="NCBI Taxonomy" id="1082345"/>
    <lineage>
        <taxon>Bacteria</taxon>
        <taxon>Pseudomonadati</taxon>
        <taxon>Pseudomonadota</taxon>
        <taxon>Alphaproteobacteria</taxon>
        <taxon>Sphingomonadales</taxon>
        <taxon>Sphingomonadaceae</taxon>
        <taxon>Sphingobium</taxon>
    </lineage>
</organism>
<proteinExistence type="predicted"/>
<evidence type="ECO:0000313" key="1">
    <source>
        <dbReference type="EMBL" id="MBB5687265.1"/>
    </source>
</evidence>
<dbReference type="RefSeq" id="WP_184020568.1">
    <property type="nucleotide sequence ID" value="NZ_JACIJC010000005.1"/>
</dbReference>
<dbReference type="AlphaFoldDB" id="A0A7W9AKD4"/>
<dbReference type="EC" id="2.5.1.32" evidence="1"/>
<protein>
    <submittedName>
        <fullName evidence="1">Phytoene synthase</fullName>
        <ecNumber evidence="1">2.5.1.32</ecNumber>
    </submittedName>
</protein>
<keyword evidence="2" id="KW-1185">Reference proteome</keyword>
<dbReference type="EMBL" id="JACIJC010000005">
    <property type="protein sequence ID" value="MBB5687265.1"/>
    <property type="molecule type" value="Genomic_DNA"/>
</dbReference>